<dbReference type="InterPro" id="IPR009057">
    <property type="entry name" value="Homeodomain-like_sf"/>
</dbReference>
<protein>
    <submittedName>
        <fullName evidence="6">TetR/AcrR family transcriptional regulator</fullName>
    </submittedName>
</protein>
<dbReference type="Gene3D" id="1.10.357.10">
    <property type="entry name" value="Tetracycline Repressor, domain 2"/>
    <property type="match status" value="1"/>
</dbReference>
<dbReference type="Proteomes" id="UP001155380">
    <property type="component" value="Unassembled WGS sequence"/>
</dbReference>
<keyword evidence="2 4" id="KW-0238">DNA-binding</keyword>
<evidence type="ECO:0000259" key="5">
    <source>
        <dbReference type="PROSITE" id="PS50977"/>
    </source>
</evidence>
<evidence type="ECO:0000313" key="6">
    <source>
        <dbReference type="EMBL" id="MCO5959347.1"/>
    </source>
</evidence>
<dbReference type="PROSITE" id="PS50977">
    <property type="entry name" value="HTH_TETR_2"/>
    <property type="match status" value="1"/>
</dbReference>
<accession>A0AAJ1F8U0</accession>
<dbReference type="GO" id="GO:0000976">
    <property type="term" value="F:transcription cis-regulatory region binding"/>
    <property type="evidence" value="ECO:0007669"/>
    <property type="project" value="TreeGrafter"/>
</dbReference>
<sequence length="208" mass="22104">MSVVKEALRPRKSPVQSRSTATIDALQAAAIQVLARYGLSGTTTTRIAERAGTSIGSLYQYYPNRDALIAAVLERHLNAMADAIDEACRQQKGMRVAEMASSLVSAFLAVKLSDPVQAKALYAVASERGGPELVARVYSRTVEAIASMIASASDASFADPSLSAAIAFDAMAGPVRSVLEGYTANGVQDSLHLHLVRLVTAYLQTFRV</sequence>
<name>A0AAJ1F8U0_9HYPH</name>
<dbReference type="Pfam" id="PF00440">
    <property type="entry name" value="TetR_N"/>
    <property type="match status" value="1"/>
</dbReference>
<gene>
    <name evidence="6" type="ORF">NBH21_21430</name>
</gene>
<evidence type="ECO:0000256" key="2">
    <source>
        <dbReference type="ARBA" id="ARBA00023125"/>
    </source>
</evidence>
<reference evidence="6" key="1">
    <citation type="submission" date="2022-06" db="EMBL/GenBank/DDBJ databases">
        <authorList>
            <person name="Sun Q."/>
        </authorList>
    </citation>
    <scope>NUCLEOTIDE SEQUENCE</scope>
    <source>
        <strain evidence="6">S101</strain>
    </source>
</reference>
<keyword evidence="3" id="KW-0804">Transcription</keyword>
<feature type="domain" description="HTH tetR-type" evidence="5">
    <location>
        <begin position="20"/>
        <end position="80"/>
    </location>
</feature>
<dbReference type="Pfam" id="PF17918">
    <property type="entry name" value="TetR_C_15"/>
    <property type="match status" value="1"/>
</dbReference>
<evidence type="ECO:0000256" key="4">
    <source>
        <dbReference type="PROSITE-ProRule" id="PRU00335"/>
    </source>
</evidence>
<dbReference type="PRINTS" id="PR00455">
    <property type="entry name" value="HTHTETR"/>
</dbReference>
<dbReference type="GO" id="GO:0003700">
    <property type="term" value="F:DNA-binding transcription factor activity"/>
    <property type="evidence" value="ECO:0007669"/>
    <property type="project" value="TreeGrafter"/>
</dbReference>
<feature type="DNA-binding region" description="H-T-H motif" evidence="4">
    <location>
        <begin position="43"/>
        <end position="62"/>
    </location>
</feature>
<dbReference type="PANTHER" id="PTHR30055:SF234">
    <property type="entry name" value="HTH-TYPE TRANSCRIPTIONAL REGULATOR BETI"/>
    <property type="match status" value="1"/>
</dbReference>
<evidence type="ECO:0000256" key="3">
    <source>
        <dbReference type="ARBA" id="ARBA00023163"/>
    </source>
</evidence>
<dbReference type="SUPFAM" id="SSF46689">
    <property type="entry name" value="Homeodomain-like"/>
    <property type="match status" value="1"/>
</dbReference>
<dbReference type="AlphaFoldDB" id="A0AAJ1F8U0"/>
<dbReference type="EMBL" id="JAMXLX010000008">
    <property type="protein sequence ID" value="MCO5959347.1"/>
    <property type="molecule type" value="Genomic_DNA"/>
</dbReference>
<dbReference type="InterPro" id="IPR041669">
    <property type="entry name" value="TetR_C_15"/>
</dbReference>
<proteinExistence type="predicted"/>
<organism evidence="6 7">
    <name type="scientific">Ciceribacter sichuanensis</name>
    <dbReference type="NCBI Taxonomy" id="2949647"/>
    <lineage>
        <taxon>Bacteria</taxon>
        <taxon>Pseudomonadati</taxon>
        <taxon>Pseudomonadota</taxon>
        <taxon>Alphaproteobacteria</taxon>
        <taxon>Hyphomicrobiales</taxon>
        <taxon>Rhizobiaceae</taxon>
        <taxon>Ciceribacter</taxon>
    </lineage>
</organism>
<evidence type="ECO:0000313" key="7">
    <source>
        <dbReference type="Proteomes" id="UP001155380"/>
    </source>
</evidence>
<dbReference type="PANTHER" id="PTHR30055">
    <property type="entry name" value="HTH-TYPE TRANSCRIPTIONAL REGULATOR RUTR"/>
    <property type="match status" value="1"/>
</dbReference>
<dbReference type="InterPro" id="IPR001647">
    <property type="entry name" value="HTH_TetR"/>
</dbReference>
<comment type="caution">
    <text evidence="6">The sequence shown here is derived from an EMBL/GenBank/DDBJ whole genome shotgun (WGS) entry which is preliminary data.</text>
</comment>
<evidence type="ECO:0000256" key="1">
    <source>
        <dbReference type="ARBA" id="ARBA00023015"/>
    </source>
</evidence>
<keyword evidence="1" id="KW-0805">Transcription regulation</keyword>
<dbReference type="RefSeq" id="WP_250914851.1">
    <property type="nucleotide sequence ID" value="NZ_JAMXLX010000008.1"/>
</dbReference>
<dbReference type="InterPro" id="IPR050109">
    <property type="entry name" value="HTH-type_TetR-like_transc_reg"/>
</dbReference>